<dbReference type="EMBL" id="MHIS01000015">
    <property type="protein sequence ID" value="OGY56414.1"/>
    <property type="molecule type" value="Genomic_DNA"/>
</dbReference>
<evidence type="ECO:0000313" key="2">
    <source>
        <dbReference type="Proteomes" id="UP000178179"/>
    </source>
</evidence>
<accession>A0A1G1YVR8</accession>
<dbReference type="Proteomes" id="UP000178179">
    <property type="component" value="Unassembled WGS sequence"/>
</dbReference>
<protein>
    <submittedName>
        <fullName evidence="1">Uncharacterized protein</fullName>
    </submittedName>
</protein>
<evidence type="ECO:0000313" key="1">
    <source>
        <dbReference type="EMBL" id="OGY56414.1"/>
    </source>
</evidence>
<reference evidence="1 2" key="1">
    <citation type="journal article" date="2016" name="Nat. Commun.">
        <title>Thousands of microbial genomes shed light on interconnected biogeochemical processes in an aquifer system.</title>
        <authorList>
            <person name="Anantharaman K."/>
            <person name="Brown C.T."/>
            <person name="Hug L.A."/>
            <person name="Sharon I."/>
            <person name="Castelle C.J."/>
            <person name="Probst A.J."/>
            <person name="Thomas B.C."/>
            <person name="Singh A."/>
            <person name="Wilkins M.J."/>
            <person name="Karaoz U."/>
            <person name="Brodie E.L."/>
            <person name="Williams K.H."/>
            <person name="Hubbard S.S."/>
            <person name="Banfield J.F."/>
        </authorList>
    </citation>
    <scope>NUCLEOTIDE SEQUENCE [LARGE SCALE GENOMIC DNA]</scope>
</reference>
<organism evidence="1 2">
    <name type="scientific">Candidatus Colwellbacteria bacterium GWA2_46_10</name>
    <dbReference type="NCBI Taxonomy" id="1797684"/>
    <lineage>
        <taxon>Bacteria</taxon>
        <taxon>Candidatus Colwelliibacteriota</taxon>
    </lineage>
</organism>
<dbReference type="AlphaFoldDB" id="A0A1G1YVR8"/>
<gene>
    <name evidence="1" type="ORF">A2119_02130</name>
</gene>
<proteinExistence type="predicted"/>
<comment type="caution">
    <text evidence="1">The sequence shown here is derived from an EMBL/GenBank/DDBJ whole genome shotgun (WGS) entry which is preliminary data.</text>
</comment>
<sequence>MVKKLNRIGVEEKLKSISLEVFTPREFQGVFSVPQSTASLFLNRNTKSGLFLKLRNGFLHLVGVLLPASKWLRG</sequence>
<name>A0A1G1YVR8_9BACT</name>